<dbReference type="Pfam" id="PF04157">
    <property type="entry name" value="EAP30"/>
    <property type="match status" value="1"/>
</dbReference>
<accession>A0AAV9IPQ9</accession>
<gene>
    <name evidence="2" type="ORF">CDCA_CDCA01G0315</name>
</gene>
<keyword evidence="3" id="KW-1185">Reference proteome</keyword>
<dbReference type="Gene3D" id="1.10.10.10">
    <property type="entry name" value="Winged helix-like DNA-binding domain superfamily/Winged helix DNA-binding domain"/>
    <property type="match status" value="2"/>
</dbReference>
<dbReference type="InterPro" id="IPR016689">
    <property type="entry name" value="ESCRT-2_cplx_Snf8"/>
</dbReference>
<reference evidence="2 3" key="1">
    <citation type="submission" date="2022-07" db="EMBL/GenBank/DDBJ databases">
        <title>Genome-wide signatures of adaptation to extreme environments.</title>
        <authorList>
            <person name="Cho C.H."/>
            <person name="Yoon H.S."/>
        </authorList>
    </citation>
    <scope>NUCLEOTIDE SEQUENCE [LARGE SCALE GENOMIC DNA]</scope>
    <source>
        <strain evidence="2 3">DBV 063 E5</strain>
    </source>
</reference>
<dbReference type="EMBL" id="JANCYW010000001">
    <property type="protein sequence ID" value="KAK4534290.1"/>
    <property type="molecule type" value="Genomic_DNA"/>
</dbReference>
<dbReference type="SUPFAM" id="SSF46785">
    <property type="entry name" value="Winged helix' DNA-binding domain"/>
    <property type="match status" value="1"/>
</dbReference>
<evidence type="ECO:0000313" key="2">
    <source>
        <dbReference type="EMBL" id="KAK4534290.1"/>
    </source>
</evidence>
<evidence type="ECO:0000256" key="1">
    <source>
        <dbReference type="ARBA" id="ARBA00009834"/>
    </source>
</evidence>
<comment type="caution">
    <text evidence="2">The sequence shown here is derived from an EMBL/GenBank/DDBJ whole genome shotgun (WGS) entry which is preliminary data.</text>
</comment>
<sequence length="266" mass="29833">MLNRWRPGVAGLQSRQRTQERYAEVSEAYLKEQYAALERQFATFRTSLEKFAGTHRERIQRDPELRAHFHVMCANLGVEPYVSRRTFWSELFGFGEWYARLGLLVAQTAIATRSINGGLIPLSTLQRVVTRAMGYGVDRSQSASASAPLHLSEDDITRAVRTLAPLKAGFRIVQSGDGDKFLMHGGALDAGFSADQLALLDRAREQGGYVRREDWANAWPDVRWERCIRALLDAGIVWVDDGHADRKRCYWVLGLLGTPPAPAAVS</sequence>
<dbReference type="GO" id="GO:0043328">
    <property type="term" value="P:protein transport to vacuole involved in ubiquitin-dependent protein catabolic process via the multivesicular body sorting pathway"/>
    <property type="evidence" value="ECO:0007669"/>
    <property type="project" value="TreeGrafter"/>
</dbReference>
<proteinExistence type="inferred from homology"/>
<protein>
    <submittedName>
        <fullName evidence="2">Uncharacterized protein</fullName>
    </submittedName>
</protein>
<dbReference type="PANTHER" id="PTHR12806:SF0">
    <property type="entry name" value="VACUOLAR-SORTING PROTEIN SNF8"/>
    <property type="match status" value="1"/>
</dbReference>
<dbReference type="InterPro" id="IPR036388">
    <property type="entry name" value="WH-like_DNA-bd_sf"/>
</dbReference>
<dbReference type="AlphaFoldDB" id="A0AAV9IPQ9"/>
<name>A0AAV9IPQ9_CYACA</name>
<dbReference type="InterPro" id="IPR040608">
    <property type="entry name" value="Snf8/Vps36"/>
</dbReference>
<organism evidence="2 3">
    <name type="scientific">Cyanidium caldarium</name>
    <name type="common">Red alga</name>
    <dbReference type="NCBI Taxonomy" id="2771"/>
    <lineage>
        <taxon>Eukaryota</taxon>
        <taxon>Rhodophyta</taxon>
        <taxon>Bangiophyceae</taxon>
        <taxon>Cyanidiales</taxon>
        <taxon>Cyanidiaceae</taxon>
        <taxon>Cyanidium</taxon>
    </lineage>
</organism>
<dbReference type="InterPro" id="IPR036390">
    <property type="entry name" value="WH_DNA-bd_sf"/>
</dbReference>
<dbReference type="GO" id="GO:0000814">
    <property type="term" value="C:ESCRT II complex"/>
    <property type="evidence" value="ECO:0007669"/>
    <property type="project" value="InterPro"/>
</dbReference>
<comment type="similarity">
    <text evidence="1">Belongs to the SNF8 family.</text>
</comment>
<dbReference type="PANTHER" id="PTHR12806">
    <property type="entry name" value="EAP30 SUBUNIT OF ELL COMPLEX"/>
    <property type="match status" value="1"/>
</dbReference>
<evidence type="ECO:0000313" key="3">
    <source>
        <dbReference type="Proteomes" id="UP001301350"/>
    </source>
</evidence>
<dbReference type="Proteomes" id="UP001301350">
    <property type="component" value="Unassembled WGS sequence"/>
</dbReference>
<dbReference type="Gene3D" id="6.10.140.180">
    <property type="match status" value="1"/>
</dbReference>